<evidence type="ECO:0000313" key="3">
    <source>
        <dbReference type="Proteomes" id="UP000324252"/>
    </source>
</evidence>
<keyword evidence="3" id="KW-1185">Reference proteome</keyword>
<dbReference type="EMBL" id="FQZZ01000003">
    <property type="protein sequence ID" value="SHK05872.1"/>
    <property type="molecule type" value="Genomic_DNA"/>
</dbReference>
<accession>A0A1H0LLI4</accession>
<proteinExistence type="predicted"/>
<organism evidence="2 3">
    <name type="scientific">Lutimaribacter pacificus</name>
    <dbReference type="NCBI Taxonomy" id="391948"/>
    <lineage>
        <taxon>Bacteria</taxon>
        <taxon>Pseudomonadati</taxon>
        <taxon>Pseudomonadota</taxon>
        <taxon>Alphaproteobacteria</taxon>
        <taxon>Rhodobacterales</taxon>
        <taxon>Roseobacteraceae</taxon>
        <taxon>Lutimaribacter</taxon>
    </lineage>
</organism>
<evidence type="ECO:0000313" key="2">
    <source>
        <dbReference type="EMBL" id="SHK05872.1"/>
    </source>
</evidence>
<feature type="region of interest" description="Disordered" evidence="1">
    <location>
        <begin position="26"/>
        <end position="71"/>
    </location>
</feature>
<protein>
    <submittedName>
        <fullName evidence="2">Uncharacterized protein</fullName>
    </submittedName>
</protein>
<dbReference type="RefSeq" id="WP_149789205.1">
    <property type="nucleotide sequence ID" value="NZ_FNIO01000008.1"/>
</dbReference>
<dbReference type="Proteomes" id="UP000324252">
    <property type="component" value="Unassembled WGS sequence"/>
</dbReference>
<reference evidence="2 3" key="1">
    <citation type="submission" date="2016-11" db="EMBL/GenBank/DDBJ databases">
        <authorList>
            <person name="Varghese N."/>
            <person name="Submissions S."/>
        </authorList>
    </citation>
    <scope>NUCLEOTIDE SEQUENCE [LARGE SCALE GENOMIC DNA]</scope>
    <source>
        <strain evidence="2 3">DSM 29620</strain>
    </source>
</reference>
<sequence>MNANQIFNMITRMFLRRVVNKGMNAGLSRMSGGGKPQDRTTGAEQSQARKGKQAVRTARKAARITRRMGKF</sequence>
<feature type="compositionally biased region" description="Polar residues" evidence="1">
    <location>
        <begin position="39"/>
        <end position="48"/>
    </location>
</feature>
<name>A0A1H0LLI4_9RHOB</name>
<dbReference type="AlphaFoldDB" id="A0A1H0LLI4"/>
<gene>
    <name evidence="2" type="ORF">SAMN05444142_103114</name>
</gene>
<feature type="compositionally biased region" description="Basic residues" evidence="1">
    <location>
        <begin position="49"/>
        <end position="71"/>
    </location>
</feature>
<dbReference type="OrthoDB" id="7871856at2"/>
<evidence type="ECO:0000256" key="1">
    <source>
        <dbReference type="SAM" id="MobiDB-lite"/>
    </source>
</evidence>